<dbReference type="EMBL" id="MDLC01000071">
    <property type="protein sequence ID" value="ODS22515.1"/>
    <property type="molecule type" value="Genomic_DNA"/>
</dbReference>
<evidence type="ECO:0000259" key="2">
    <source>
        <dbReference type="Pfam" id="PF01558"/>
    </source>
</evidence>
<name>A0A1D2QLR6_9GAMM</name>
<dbReference type="Proteomes" id="UP000242502">
    <property type="component" value="Unassembled WGS sequence"/>
</dbReference>
<dbReference type="InterPro" id="IPR052198">
    <property type="entry name" value="IorB_Oxidoreductase"/>
</dbReference>
<reference evidence="3 4" key="1">
    <citation type="journal article" date="2016" name="Appl. Environ. Microbiol.">
        <title>Lack of Overt Genome Reduction in the Bryostatin-Producing Bryozoan Symbiont "Candidatus Endobugula sertula".</title>
        <authorList>
            <person name="Miller I.J."/>
            <person name="Vanee N."/>
            <person name="Fong S.S."/>
            <person name="Lim-Fong G.E."/>
            <person name="Kwan J.C."/>
        </authorList>
    </citation>
    <scope>NUCLEOTIDE SEQUENCE [LARGE SCALE GENOMIC DNA]</scope>
    <source>
        <strain evidence="3">AB1-4</strain>
    </source>
</reference>
<evidence type="ECO:0000313" key="3">
    <source>
        <dbReference type="EMBL" id="ODS22515.1"/>
    </source>
</evidence>
<dbReference type="AlphaFoldDB" id="A0A1D2QLR6"/>
<dbReference type="STRING" id="62101.AB835_13705"/>
<dbReference type="InterPro" id="IPR002869">
    <property type="entry name" value="Pyrv_flavodox_OxRed_cen"/>
</dbReference>
<feature type="domain" description="Pyruvate/ketoisovalerate oxidoreductase catalytic" evidence="2">
    <location>
        <begin position="12"/>
        <end position="169"/>
    </location>
</feature>
<comment type="caution">
    <text evidence="3">The sequence shown here is derived from an EMBL/GenBank/DDBJ whole genome shotgun (WGS) entry which is preliminary data.</text>
</comment>
<dbReference type="InterPro" id="IPR019752">
    <property type="entry name" value="Pyrv/ketoisovalerate_OxRed_cat"/>
</dbReference>
<protein>
    <recommendedName>
        <fullName evidence="2">Pyruvate/ketoisovalerate oxidoreductase catalytic domain-containing protein</fullName>
    </recommendedName>
</protein>
<organism evidence="3 4">
    <name type="scientific">Candidatus Endobugula sertula</name>
    <name type="common">Bugula neritina bacterial symbiont</name>
    <dbReference type="NCBI Taxonomy" id="62101"/>
    <lineage>
        <taxon>Bacteria</taxon>
        <taxon>Pseudomonadati</taxon>
        <taxon>Pseudomonadota</taxon>
        <taxon>Gammaproteobacteria</taxon>
        <taxon>Cellvibrionales</taxon>
        <taxon>Cellvibrionaceae</taxon>
        <taxon>Candidatus Endobugula</taxon>
    </lineage>
</organism>
<dbReference type="GO" id="GO:0016903">
    <property type="term" value="F:oxidoreductase activity, acting on the aldehyde or oxo group of donors"/>
    <property type="evidence" value="ECO:0007669"/>
    <property type="project" value="InterPro"/>
</dbReference>
<dbReference type="PANTHER" id="PTHR43854:SF1">
    <property type="entry name" value="INDOLEPYRUVATE OXIDOREDUCTASE SUBUNIT IORB"/>
    <property type="match status" value="1"/>
</dbReference>
<proteinExistence type="predicted"/>
<evidence type="ECO:0000256" key="1">
    <source>
        <dbReference type="ARBA" id="ARBA00023002"/>
    </source>
</evidence>
<evidence type="ECO:0000313" key="4">
    <source>
        <dbReference type="Proteomes" id="UP000242502"/>
    </source>
</evidence>
<dbReference type="SUPFAM" id="SSF53323">
    <property type="entry name" value="Pyruvate-ferredoxin oxidoreductase, PFOR, domain III"/>
    <property type="match status" value="1"/>
</dbReference>
<dbReference type="Gene3D" id="3.40.920.10">
    <property type="entry name" value="Pyruvate-ferredoxin oxidoreductase, PFOR, domain III"/>
    <property type="match status" value="1"/>
</dbReference>
<gene>
    <name evidence="3" type="ORF">AB835_13705</name>
</gene>
<dbReference type="Pfam" id="PF01558">
    <property type="entry name" value="POR"/>
    <property type="match status" value="1"/>
</dbReference>
<sequence length="182" mass="19764">MKNIRIIFSGLGGDGIMFIARLLAKSASIAGHSVIGFETHGMAQRGAPVYAHLILGNQNSSIIRQGTADILIAMDVASGAKLAHYIKVTGNVLIGEQGYNLENYLDYLYSLPTKVRLLNIKKLATSLGSKARYNLILLGNALNYIPIDIKHVILALSELKTDLIEHDEKLLKTGYGAKSFVL</sequence>
<keyword evidence="1" id="KW-0560">Oxidoreductase</keyword>
<dbReference type="PANTHER" id="PTHR43854">
    <property type="entry name" value="INDOLEPYRUVATE OXIDOREDUCTASE SUBUNIT IORB"/>
    <property type="match status" value="1"/>
</dbReference>
<accession>A0A1D2QLR6</accession>